<evidence type="ECO:0000256" key="1">
    <source>
        <dbReference type="ARBA" id="ARBA00008645"/>
    </source>
</evidence>
<feature type="region of interest" description="Disordered" evidence="3">
    <location>
        <begin position="401"/>
        <end position="437"/>
    </location>
</feature>
<dbReference type="AlphaFoldDB" id="A0A838A696"/>
<dbReference type="GO" id="GO:0008239">
    <property type="term" value="F:dipeptidyl-peptidase activity"/>
    <property type="evidence" value="ECO:0007669"/>
    <property type="project" value="InterPro"/>
</dbReference>
<evidence type="ECO:0000256" key="4">
    <source>
        <dbReference type="SAM" id="SignalP"/>
    </source>
</evidence>
<dbReference type="InterPro" id="IPR029058">
    <property type="entry name" value="AB_hydrolase_fold"/>
</dbReference>
<evidence type="ECO:0000256" key="2">
    <source>
        <dbReference type="ARBA" id="ARBA00022801"/>
    </source>
</evidence>
<accession>A0A838A696</accession>
<dbReference type="InterPro" id="IPR050261">
    <property type="entry name" value="FrsA_esterase"/>
</dbReference>
<organism evidence="6 7">
    <name type="scientific">Haloechinothrix aidingensis</name>
    <dbReference type="NCBI Taxonomy" id="2752311"/>
    <lineage>
        <taxon>Bacteria</taxon>
        <taxon>Bacillati</taxon>
        <taxon>Actinomycetota</taxon>
        <taxon>Actinomycetes</taxon>
        <taxon>Pseudonocardiales</taxon>
        <taxon>Pseudonocardiaceae</taxon>
        <taxon>Haloechinothrix</taxon>
    </lineage>
</organism>
<dbReference type="Pfam" id="PF08530">
    <property type="entry name" value="PepX_C"/>
    <property type="match status" value="1"/>
</dbReference>
<dbReference type="SUPFAM" id="SSF49785">
    <property type="entry name" value="Galactose-binding domain-like"/>
    <property type="match status" value="1"/>
</dbReference>
<protein>
    <recommendedName>
        <fullName evidence="5">Xaa-Pro dipeptidyl-peptidase C-terminal domain-containing protein</fullName>
    </recommendedName>
</protein>
<dbReference type="Gene3D" id="2.60.120.260">
    <property type="entry name" value="Galactose-binding domain-like"/>
    <property type="match status" value="1"/>
</dbReference>
<dbReference type="InterPro" id="IPR000383">
    <property type="entry name" value="Xaa-Pro-like_dom"/>
</dbReference>
<evidence type="ECO:0000256" key="3">
    <source>
        <dbReference type="SAM" id="MobiDB-lite"/>
    </source>
</evidence>
<dbReference type="EMBL" id="JACCKD010000001">
    <property type="protein sequence ID" value="MBA0124365.1"/>
    <property type="molecule type" value="Genomic_DNA"/>
</dbReference>
<dbReference type="PANTHER" id="PTHR22946:SF9">
    <property type="entry name" value="POLYKETIDE TRANSFERASE AF380"/>
    <property type="match status" value="1"/>
</dbReference>
<comment type="caution">
    <text evidence="6">The sequence shown here is derived from an EMBL/GenBank/DDBJ whole genome shotgun (WGS) entry which is preliminary data.</text>
</comment>
<dbReference type="SUPFAM" id="SSF53474">
    <property type="entry name" value="alpha/beta-Hydrolases"/>
    <property type="match status" value="1"/>
</dbReference>
<name>A0A838A696_9PSEU</name>
<feature type="chain" id="PRO_5039443595" description="Xaa-Pro dipeptidyl-peptidase C-terminal domain-containing protein" evidence="4">
    <location>
        <begin position="21"/>
        <end position="557"/>
    </location>
</feature>
<feature type="domain" description="Xaa-Pro dipeptidyl-peptidase C-terminal" evidence="5">
    <location>
        <begin position="356"/>
        <end position="557"/>
    </location>
</feature>
<dbReference type="InterPro" id="IPR013736">
    <property type="entry name" value="Xaa-Pro_dipept_C"/>
</dbReference>
<comment type="similarity">
    <text evidence="1">Belongs to the AB hydrolase superfamily.</text>
</comment>
<proteinExistence type="inferred from homology"/>
<feature type="signal peptide" evidence="4">
    <location>
        <begin position="1"/>
        <end position="20"/>
    </location>
</feature>
<evidence type="ECO:0000259" key="5">
    <source>
        <dbReference type="SMART" id="SM00939"/>
    </source>
</evidence>
<dbReference type="Gene3D" id="3.40.50.1820">
    <property type="entry name" value="alpha/beta hydrolase"/>
    <property type="match status" value="2"/>
</dbReference>
<dbReference type="RefSeq" id="WP_180891240.1">
    <property type="nucleotide sequence ID" value="NZ_JACCKD010000001.1"/>
</dbReference>
<dbReference type="GO" id="GO:0052689">
    <property type="term" value="F:carboxylic ester hydrolase activity"/>
    <property type="evidence" value="ECO:0007669"/>
    <property type="project" value="UniProtKB-ARBA"/>
</dbReference>
<dbReference type="Proteomes" id="UP000582974">
    <property type="component" value="Unassembled WGS sequence"/>
</dbReference>
<dbReference type="PANTHER" id="PTHR22946">
    <property type="entry name" value="DIENELACTONE HYDROLASE DOMAIN-CONTAINING PROTEIN-RELATED"/>
    <property type="match status" value="1"/>
</dbReference>
<sequence>MRPRTALLVGAMCSVLVAAATPTAAETGAVTGEVTGDGPTVTHEVVDSFDGEPIFTTLFMPEGASTADPAPLVMRSHGWSGHGERDLAEASSTTRALLEAGYAVLTWDERGFGYSGGEVNVLKPRKEGRDASALIDWLATDPDVAARLACESGRGEDGTCADPVIGMTGGSYGGGIQLVTAAVDGEYSSTTDGGEPRVDALAPEITWNDLRYSLFGNRVLNFGWGELLYAVGVPTARGAGLDPRNPAGPRSGGLHPRIHQAQAEGAATNQMSGESVDFFGRSSIARYGAENPVAVPSLFMQGSVDTLFDLTEAARNFDHVRDRAPARLVAFCGGHVSCPDSYADADDRAFLDEAILDWFAKYLKGKDTDTGPPVAYRTNEGVWRSASDFTPDDARLVTAEGDGSVVSSPVPTTADPGSGPADAAITAQPSGPGDPHAFSVEVTSADDGSAELVGIPRARLEVSGEGQAMHLMLKLVDREAGEVVNLQETPVRVTDLAGEPQRFDIPMSGIAYTLPEGHHLDLQVSTTSVMHAPARTPATGEVSVEVDVPERRAGRVR</sequence>
<dbReference type="SMART" id="SM00939">
    <property type="entry name" value="PepX_C"/>
    <property type="match status" value="1"/>
</dbReference>
<keyword evidence="2" id="KW-0378">Hydrolase</keyword>
<evidence type="ECO:0000313" key="7">
    <source>
        <dbReference type="Proteomes" id="UP000582974"/>
    </source>
</evidence>
<reference evidence="6 7" key="1">
    <citation type="submission" date="2020-07" db="EMBL/GenBank/DDBJ databases">
        <title>Genome of Haloechinothrix sp.</title>
        <authorList>
            <person name="Tang S.-K."/>
            <person name="Yang L."/>
            <person name="Zhu W.-Y."/>
        </authorList>
    </citation>
    <scope>NUCLEOTIDE SEQUENCE [LARGE SCALE GENOMIC DNA]</scope>
    <source>
        <strain evidence="6 7">YIM 98757</strain>
    </source>
</reference>
<dbReference type="InterPro" id="IPR008979">
    <property type="entry name" value="Galactose-bd-like_sf"/>
</dbReference>
<keyword evidence="7" id="KW-1185">Reference proteome</keyword>
<gene>
    <name evidence="6" type="ORF">H0B56_02285</name>
</gene>
<evidence type="ECO:0000313" key="6">
    <source>
        <dbReference type="EMBL" id="MBA0124365.1"/>
    </source>
</evidence>
<keyword evidence="4" id="KW-0732">Signal</keyword>
<dbReference type="Pfam" id="PF02129">
    <property type="entry name" value="Peptidase_S15"/>
    <property type="match status" value="1"/>
</dbReference>